<dbReference type="EMBL" id="JACHIG010000008">
    <property type="protein sequence ID" value="MBB5034069.1"/>
    <property type="molecule type" value="Genomic_DNA"/>
</dbReference>
<evidence type="ECO:0000313" key="2">
    <source>
        <dbReference type="Proteomes" id="UP000590740"/>
    </source>
</evidence>
<reference evidence="1 2" key="1">
    <citation type="submission" date="2020-08" db="EMBL/GenBank/DDBJ databases">
        <title>Genomic Encyclopedia of Type Strains, Phase IV (KMG-IV): sequencing the most valuable type-strain genomes for metagenomic binning, comparative biology and taxonomic classification.</title>
        <authorList>
            <person name="Goeker M."/>
        </authorList>
    </citation>
    <scope>NUCLEOTIDE SEQUENCE [LARGE SCALE GENOMIC DNA]</scope>
    <source>
        <strain evidence="1 2">DSM 12252</strain>
    </source>
</reference>
<keyword evidence="2" id="KW-1185">Reference proteome</keyword>
<accession>A0A7W8DL74</accession>
<gene>
    <name evidence="1" type="ORF">HNQ65_003660</name>
</gene>
<name>A0A7W8DL74_9BACT</name>
<dbReference type="Proteomes" id="UP000590740">
    <property type="component" value="Unassembled WGS sequence"/>
</dbReference>
<evidence type="ECO:0000313" key="1">
    <source>
        <dbReference type="EMBL" id="MBB5034069.1"/>
    </source>
</evidence>
<comment type="caution">
    <text evidence="1">The sequence shown here is derived from an EMBL/GenBank/DDBJ whole genome shotgun (WGS) entry which is preliminary data.</text>
</comment>
<organism evidence="1 2">
    <name type="scientific">Prosthecobacter vanneervenii</name>
    <dbReference type="NCBI Taxonomy" id="48466"/>
    <lineage>
        <taxon>Bacteria</taxon>
        <taxon>Pseudomonadati</taxon>
        <taxon>Verrucomicrobiota</taxon>
        <taxon>Verrucomicrobiia</taxon>
        <taxon>Verrucomicrobiales</taxon>
        <taxon>Verrucomicrobiaceae</taxon>
        <taxon>Prosthecobacter</taxon>
    </lineage>
</organism>
<protein>
    <submittedName>
        <fullName evidence="1">Uncharacterized protein</fullName>
    </submittedName>
</protein>
<dbReference type="RefSeq" id="WP_184341509.1">
    <property type="nucleotide sequence ID" value="NZ_JACHIG010000008.1"/>
</dbReference>
<proteinExistence type="predicted"/>
<sequence length="209" mass="21839">MTVGAEGEVVCARAAAAAGGGARRRGGVRKGRPTRGAAGWGAWVARAREMGVGEGEMVFELHVRLGLPLMQVADVLGLELATVQGLWEQGCAVRRVPEPRCEADFVGLREQVGTALWQTVEATFSGLWLGACGSAGGAEGPGDGGAATSPMLGIRLKALKQFVELYDLDGGGQSEVCRAEPYSTPEEVAELVRARLLELHGRGRDGSLL</sequence>
<dbReference type="AlphaFoldDB" id="A0A7W8DL74"/>